<evidence type="ECO:0000256" key="7">
    <source>
        <dbReference type="ARBA" id="ARBA00022741"/>
    </source>
</evidence>
<proteinExistence type="predicted"/>
<dbReference type="Pfam" id="PF02518">
    <property type="entry name" value="HATPase_c"/>
    <property type="match status" value="1"/>
</dbReference>
<dbReference type="FunFam" id="1.10.287.130:FF:000038">
    <property type="entry name" value="Sensory transduction histidine kinase"/>
    <property type="match status" value="1"/>
</dbReference>
<dbReference type="STRING" id="679901.Mzhil_1449"/>
<dbReference type="CDD" id="cd00130">
    <property type="entry name" value="PAS"/>
    <property type="match status" value="2"/>
</dbReference>
<evidence type="ECO:0000259" key="12">
    <source>
        <dbReference type="PROSITE" id="PS50109"/>
    </source>
</evidence>
<name>F7XNT5_METZD</name>
<dbReference type="InterPro" id="IPR001610">
    <property type="entry name" value="PAC"/>
</dbReference>
<dbReference type="EC" id="2.7.13.3" evidence="3"/>
<keyword evidence="9" id="KW-0067">ATP-binding</keyword>
<feature type="domain" description="PAC" evidence="14">
    <location>
        <begin position="475"/>
        <end position="527"/>
    </location>
</feature>
<keyword evidence="10" id="KW-0902">Two-component regulatory system</keyword>
<dbReference type="InterPro" id="IPR005467">
    <property type="entry name" value="His_kinase_dom"/>
</dbReference>
<dbReference type="SUPFAM" id="SSF55785">
    <property type="entry name" value="PYP-like sensor domain (PAS domain)"/>
    <property type="match status" value="2"/>
</dbReference>
<dbReference type="InterPro" id="IPR003661">
    <property type="entry name" value="HisK_dim/P_dom"/>
</dbReference>
<dbReference type="PROSITE" id="PS50109">
    <property type="entry name" value="HIS_KIN"/>
    <property type="match status" value="1"/>
</dbReference>
<gene>
    <name evidence="15" type="ordered locus">Mzhil_1449</name>
</gene>
<dbReference type="PROSITE" id="PS50112">
    <property type="entry name" value="PAS"/>
    <property type="match status" value="1"/>
</dbReference>
<dbReference type="NCBIfam" id="TIGR00229">
    <property type="entry name" value="sensory_box"/>
    <property type="match status" value="2"/>
</dbReference>
<keyword evidence="8 15" id="KW-0418">Kinase</keyword>
<dbReference type="Gene3D" id="3.30.565.10">
    <property type="entry name" value="Histidine kinase-like ATPase, C-terminal domain"/>
    <property type="match status" value="1"/>
</dbReference>
<dbReference type="Gene3D" id="2.10.70.100">
    <property type="match status" value="1"/>
</dbReference>
<dbReference type="SUPFAM" id="SSF55874">
    <property type="entry name" value="ATPase domain of HSP90 chaperone/DNA topoisomerase II/histidine kinase"/>
    <property type="match status" value="1"/>
</dbReference>
<organism evidence="15 16">
    <name type="scientific">Methanosalsum zhilinae (strain DSM 4017 / NBRC 107636 / OCM 62 / WeN5)</name>
    <name type="common">Methanohalophilus zhilinae</name>
    <dbReference type="NCBI Taxonomy" id="679901"/>
    <lineage>
        <taxon>Archaea</taxon>
        <taxon>Methanobacteriati</taxon>
        <taxon>Methanobacteriota</taxon>
        <taxon>Stenosarchaea group</taxon>
        <taxon>Methanomicrobia</taxon>
        <taxon>Methanosarcinales</taxon>
        <taxon>Methanosarcinaceae</taxon>
        <taxon>Methanosalsum</taxon>
    </lineage>
</organism>
<dbReference type="CDD" id="cd16922">
    <property type="entry name" value="HATPase_EvgS-ArcB-TorS-like"/>
    <property type="match status" value="1"/>
</dbReference>
<comment type="subcellular location">
    <subcellularLocation>
        <location evidence="2">Cell membrane</location>
    </subcellularLocation>
</comment>
<dbReference type="InterPro" id="IPR004358">
    <property type="entry name" value="Sig_transdc_His_kin-like_C"/>
</dbReference>
<dbReference type="Proteomes" id="UP000006622">
    <property type="component" value="Chromosome"/>
</dbReference>
<evidence type="ECO:0000256" key="6">
    <source>
        <dbReference type="ARBA" id="ARBA00022679"/>
    </source>
</evidence>
<feature type="domain" description="PAS" evidence="13">
    <location>
        <begin position="401"/>
        <end position="473"/>
    </location>
</feature>
<protein>
    <recommendedName>
        <fullName evidence="3">histidine kinase</fullName>
        <ecNumber evidence="3">2.7.13.3</ecNumber>
    </recommendedName>
</protein>
<keyword evidence="4" id="KW-1003">Cell membrane</keyword>
<evidence type="ECO:0000259" key="14">
    <source>
        <dbReference type="PROSITE" id="PS50113"/>
    </source>
</evidence>
<keyword evidence="11" id="KW-0472">Membrane</keyword>
<evidence type="ECO:0000256" key="8">
    <source>
        <dbReference type="ARBA" id="ARBA00022777"/>
    </source>
</evidence>
<dbReference type="InterPro" id="IPR000700">
    <property type="entry name" value="PAS-assoc_C"/>
</dbReference>
<dbReference type="InterPro" id="IPR036097">
    <property type="entry name" value="HisK_dim/P_sf"/>
</dbReference>
<dbReference type="InterPro" id="IPR036890">
    <property type="entry name" value="HATPase_C_sf"/>
</dbReference>
<dbReference type="GeneID" id="10823086"/>
<dbReference type="PANTHER" id="PTHR43711">
    <property type="entry name" value="TWO-COMPONENT HISTIDINE KINASE"/>
    <property type="match status" value="1"/>
</dbReference>
<dbReference type="EMBL" id="CP002101">
    <property type="protein sequence ID" value="AEH61289.1"/>
    <property type="molecule type" value="Genomic_DNA"/>
</dbReference>
<evidence type="ECO:0000313" key="15">
    <source>
        <dbReference type="EMBL" id="AEH61289.1"/>
    </source>
</evidence>
<evidence type="ECO:0000256" key="4">
    <source>
        <dbReference type="ARBA" id="ARBA00022475"/>
    </source>
</evidence>
<dbReference type="AlphaFoldDB" id="F7XNT5"/>
<dbReference type="InterPro" id="IPR018771">
    <property type="entry name" value="PocR_dom"/>
</dbReference>
<dbReference type="PROSITE" id="PS50113">
    <property type="entry name" value="PAC"/>
    <property type="match status" value="2"/>
</dbReference>
<feature type="domain" description="Histidine kinase" evidence="12">
    <location>
        <begin position="545"/>
        <end position="764"/>
    </location>
</feature>
<dbReference type="SMART" id="SM00091">
    <property type="entry name" value="PAS"/>
    <property type="match status" value="1"/>
</dbReference>
<dbReference type="HOGENOM" id="CLU_000445_114_57_2"/>
<evidence type="ECO:0000256" key="10">
    <source>
        <dbReference type="ARBA" id="ARBA00023012"/>
    </source>
</evidence>
<dbReference type="GO" id="GO:0005524">
    <property type="term" value="F:ATP binding"/>
    <property type="evidence" value="ECO:0007669"/>
    <property type="project" value="UniProtKB-KW"/>
</dbReference>
<sequence>MITAFRIDRDSFAIVLQDITKFKFSEEQTSIQNMIKEGVSHYTVSSEDDSTITKLKGKLEELNFSSLEAEGQKIVDISQQKDDSCILNLSEIIDISAFQTMMEDFNRITGIASAIVDINGNVLVSVGWQDICTRFHRRHPDTLKNCIQSDTILTRNIAPGTFKKYRCKNNLWDMATPIVVCGHHLGNFFIGQYLYADEKLDLEQFRMHARKYGFDEDEYFAALDKVPRFTREKADEIMSFYLKITRMILSLSYSTVQLTRTLDEHRKAEEALRESRDLLDSIERLVKVGGWEWDAVKETMTWTDETYRIHGMMPGEFAAGSPEHIQRSLACYDPEDRPVIEAAFRRCVEEAQPYNLEFPLTTTDGYRIWIQTMAKPVLENGRVVKVVGHIADITERKLAEEQIRLQSAITENISDSIIATDANFEITYANRKTEEMFGYSLEELRGKTPHIFNVEPMANEIQNEIYETVASGQIYSGESLNRRKDGSTFICEYKVMPLESEDGVAYAYVGIQRDITQLRHAQEKLIQAKEGAELASKTKSEFLANMSHELKTPLTAIIGFSELLNTRMFGELNEKQLGFVEYIIKNGNHLLELINNILDLSKIEAGRMYLDREIFCLSYLIEEVLATMYPLAAKKKIDIETVDEVKNDRVFADRTKLKQIMFNLLSNAIKFTPEAGKVSVIIKQDDGGIVISVSDTGIGIPLNMQENIFDLFTQVDGSIKRKYDGTGLGLAIVKQYVEMHNGKVWVESEEDKGSTFTFTIDTKRNQEK</sequence>
<dbReference type="GO" id="GO:0000155">
    <property type="term" value="F:phosphorelay sensor kinase activity"/>
    <property type="evidence" value="ECO:0007669"/>
    <property type="project" value="InterPro"/>
</dbReference>
<dbReference type="PANTHER" id="PTHR43711:SF31">
    <property type="entry name" value="HISTIDINE KINASE"/>
    <property type="match status" value="1"/>
</dbReference>
<dbReference type="InterPro" id="IPR000014">
    <property type="entry name" value="PAS"/>
</dbReference>
<dbReference type="Pfam" id="PF10114">
    <property type="entry name" value="PocR"/>
    <property type="match status" value="1"/>
</dbReference>
<keyword evidence="16" id="KW-1185">Reference proteome</keyword>
<dbReference type="SMART" id="SM00388">
    <property type="entry name" value="HisKA"/>
    <property type="match status" value="1"/>
</dbReference>
<keyword evidence="6" id="KW-0808">Transferase</keyword>
<dbReference type="Gene3D" id="1.10.287.130">
    <property type="match status" value="1"/>
</dbReference>
<keyword evidence="5" id="KW-0597">Phosphoprotein</keyword>
<evidence type="ECO:0000256" key="11">
    <source>
        <dbReference type="ARBA" id="ARBA00023136"/>
    </source>
</evidence>
<dbReference type="PRINTS" id="PR00344">
    <property type="entry name" value="BCTRLSENSOR"/>
</dbReference>
<dbReference type="SUPFAM" id="SSF47384">
    <property type="entry name" value="Homodimeric domain of signal transducing histidine kinase"/>
    <property type="match status" value="1"/>
</dbReference>
<dbReference type="GO" id="GO:0005886">
    <property type="term" value="C:plasma membrane"/>
    <property type="evidence" value="ECO:0007669"/>
    <property type="project" value="UniProtKB-SubCell"/>
</dbReference>
<evidence type="ECO:0000259" key="13">
    <source>
        <dbReference type="PROSITE" id="PS50112"/>
    </source>
</evidence>
<dbReference type="InterPro" id="IPR013655">
    <property type="entry name" value="PAS_fold_3"/>
</dbReference>
<evidence type="ECO:0000313" key="16">
    <source>
        <dbReference type="Proteomes" id="UP000006622"/>
    </source>
</evidence>
<accession>F7XNT5</accession>
<dbReference type="InterPro" id="IPR050736">
    <property type="entry name" value="Sensor_HK_Regulatory"/>
</dbReference>
<dbReference type="Gene3D" id="3.30.450.20">
    <property type="entry name" value="PAS domain"/>
    <property type="match status" value="2"/>
</dbReference>
<dbReference type="SMART" id="SM00086">
    <property type="entry name" value="PAC"/>
    <property type="match status" value="2"/>
</dbReference>
<keyword evidence="7" id="KW-0547">Nucleotide-binding</keyword>
<comment type="catalytic activity">
    <reaction evidence="1">
        <text>ATP + protein L-histidine = ADP + protein N-phospho-L-histidine.</text>
        <dbReference type="EC" id="2.7.13.3"/>
    </reaction>
</comment>
<dbReference type="InterPro" id="IPR003594">
    <property type="entry name" value="HATPase_dom"/>
</dbReference>
<dbReference type="Pfam" id="PF08447">
    <property type="entry name" value="PAS_3"/>
    <property type="match status" value="1"/>
</dbReference>
<dbReference type="FunFam" id="3.30.565.10:FF:000023">
    <property type="entry name" value="PAS domain-containing sensor histidine kinase"/>
    <property type="match status" value="1"/>
</dbReference>
<dbReference type="Pfam" id="PF00512">
    <property type="entry name" value="HisKA"/>
    <property type="match status" value="1"/>
</dbReference>
<evidence type="ECO:0000256" key="1">
    <source>
        <dbReference type="ARBA" id="ARBA00000085"/>
    </source>
</evidence>
<dbReference type="RefSeq" id="WP_013898726.1">
    <property type="nucleotide sequence ID" value="NC_015676.1"/>
</dbReference>
<evidence type="ECO:0000256" key="9">
    <source>
        <dbReference type="ARBA" id="ARBA00022840"/>
    </source>
</evidence>
<dbReference type="SMART" id="SM00387">
    <property type="entry name" value="HATPase_c"/>
    <property type="match status" value="1"/>
</dbReference>
<evidence type="ECO:0000256" key="2">
    <source>
        <dbReference type="ARBA" id="ARBA00004236"/>
    </source>
</evidence>
<dbReference type="OrthoDB" id="342253at2157"/>
<dbReference type="KEGG" id="mzh:Mzhil_1449"/>
<evidence type="ECO:0000256" key="3">
    <source>
        <dbReference type="ARBA" id="ARBA00012438"/>
    </source>
</evidence>
<dbReference type="CDD" id="cd00082">
    <property type="entry name" value="HisKA"/>
    <property type="match status" value="1"/>
</dbReference>
<reference evidence="15 16" key="1">
    <citation type="submission" date="2010-07" db="EMBL/GenBank/DDBJ databases">
        <title>The complete genome of Methanosalsum zhilinae DSM 4017.</title>
        <authorList>
            <consortium name="US DOE Joint Genome Institute (JGI-PGF)"/>
            <person name="Lucas S."/>
            <person name="Copeland A."/>
            <person name="Lapidus A."/>
            <person name="Glavina del Rio T."/>
            <person name="Dalin E."/>
            <person name="Tice H."/>
            <person name="Bruce D."/>
            <person name="Goodwin L."/>
            <person name="Pitluck S."/>
            <person name="Kyrpides N."/>
            <person name="Mavromatis K."/>
            <person name="Ovchinnikova G."/>
            <person name="Daligault H."/>
            <person name="Detter J.C."/>
            <person name="Han C."/>
            <person name="Tapia R."/>
            <person name="Larimer F."/>
            <person name="Land M."/>
            <person name="Hauser L."/>
            <person name="Markowitz V."/>
            <person name="Cheng J.-F."/>
            <person name="Hugenholtz P."/>
            <person name="Woyke T."/>
            <person name="Wu D."/>
            <person name="Spring S."/>
            <person name="Schueler E."/>
            <person name="Brambilla E."/>
            <person name="Klenk H.-P."/>
            <person name="Eisen J.A."/>
        </authorList>
    </citation>
    <scope>NUCLEOTIDE SEQUENCE [LARGE SCALE GENOMIC DNA]</scope>
    <source>
        <strain evidence="16">DSM 4017 / NBRC 107636 / OCM 62 / WeN5</strain>
    </source>
</reference>
<feature type="domain" description="PAC" evidence="14">
    <location>
        <begin position="354"/>
        <end position="405"/>
    </location>
</feature>
<evidence type="ECO:0000256" key="5">
    <source>
        <dbReference type="ARBA" id="ARBA00022553"/>
    </source>
</evidence>
<dbReference type="Pfam" id="PF13426">
    <property type="entry name" value="PAS_9"/>
    <property type="match status" value="1"/>
</dbReference>
<dbReference type="InterPro" id="IPR035965">
    <property type="entry name" value="PAS-like_dom_sf"/>
</dbReference>